<proteinExistence type="inferred from homology"/>
<dbReference type="GO" id="GO:0015250">
    <property type="term" value="F:water channel activity"/>
    <property type="evidence" value="ECO:0007669"/>
    <property type="project" value="TreeGrafter"/>
</dbReference>
<reference evidence="8" key="1">
    <citation type="submission" date="2019-05" db="EMBL/GenBank/DDBJ databases">
        <title>Annotation for the trematode Fasciolopsis buski.</title>
        <authorList>
            <person name="Choi Y.-J."/>
        </authorList>
    </citation>
    <scope>NUCLEOTIDE SEQUENCE</scope>
    <source>
        <strain evidence="8">HT</strain>
        <tissue evidence="8">Whole worm</tissue>
    </source>
</reference>
<feature type="transmembrane region" description="Helical" evidence="7">
    <location>
        <begin position="197"/>
        <end position="219"/>
    </location>
</feature>
<dbReference type="InterPro" id="IPR034294">
    <property type="entry name" value="Aquaporin_transptr"/>
</dbReference>
<keyword evidence="3 6" id="KW-0812">Transmembrane</keyword>
<evidence type="ECO:0000313" key="9">
    <source>
        <dbReference type="Proteomes" id="UP000728185"/>
    </source>
</evidence>
<dbReference type="GO" id="GO:0005886">
    <property type="term" value="C:plasma membrane"/>
    <property type="evidence" value="ECO:0007669"/>
    <property type="project" value="TreeGrafter"/>
</dbReference>
<dbReference type="PRINTS" id="PR00783">
    <property type="entry name" value="MINTRINSICP"/>
</dbReference>
<evidence type="ECO:0000256" key="7">
    <source>
        <dbReference type="SAM" id="Phobius"/>
    </source>
</evidence>
<dbReference type="InterPro" id="IPR000425">
    <property type="entry name" value="MIP"/>
</dbReference>
<evidence type="ECO:0000256" key="6">
    <source>
        <dbReference type="RuleBase" id="RU000477"/>
    </source>
</evidence>
<dbReference type="PROSITE" id="PS51257">
    <property type="entry name" value="PROKAR_LIPOPROTEIN"/>
    <property type="match status" value="1"/>
</dbReference>
<gene>
    <name evidence="8" type="ORF">FBUS_00506</name>
</gene>
<keyword evidence="9" id="KW-1185">Reference proteome</keyword>
<evidence type="ECO:0000256" key="2">
    <source>
        <dbReference type="ARBA" id="ARBA00006175"/>
    </source>
</evidence>
<accession>A0A8E0VHD5</accession>
<comment type="subcellular location">
    <subcellularLocation>
        <location evidence="1">Membrane</location>
        <topology evidence="1">Multi-pass membrane protein</topology>
    </subcellularLocation>
</comment>
<feature type="transmembrane region" description="Helical" evidence="7">
    <location>
        <begin position="121"/>
        <end position="140"/>
    </location>
</feature>
<dbReference type="AlphaFoldDB" id="A0A8E0VHD5"/>
<dbReference type="EMBL" id="LUCM01007595">
    <property type="protein sequence ID" value="KAA0189672.1"/>
    <property type="molecule type" value="Genomic_DNA"/>
</dbReference>
<keyword evidence="6" id="KW-0813">Transport</keyword>
<evidence type="ECO:0000313" key="8">
    <source>
        <dbReference type="EMBL" id="KAA0189672.1"/>
    </source>
</evidence>
<keyword evidence="4 7" id="KW-1133">Transmembrane helix</keyword>
<dbReference type="OrthoDB" id="3222at2759"/>
<keyword evidence="5 7" id="KW-0472">Membrane</keyword>
<dbReference type="Gene3D" id="1.20.1080.10">
    <property type="entry name" value="Glycerol uptake facilitator protein"/>
    <property type="match status" value="1"/>
</dbReference>
<sequence>MFRVFASEAFGLGMIVFIVACHGAGGELKSPVSGPVTASAAFAVAVWTMGPISGPQLTAALSLALLLTRRMNFVYGIIGVLGQLCGSLLGIGLAACLIPGLRDRTNFALHAPGPGVTDGQAFGLECICTFLLIACCLSTLDESRNAHWAQGHVTQFSVVVFLLILMLAAIIAKITGCGMNPAASMAAAVYNNNYKKLWIYIVAPVVGAIIAVLFWEMVLSDAASIERTKHWLTDPHFDRTKDYKRLNQQGNVMHESEEAM</sequence>
<feature type="transmembrane region" description="Helical" evidence="7">
    <location>
        <begin position="39"/>
        <end position="66"/>
    </location>
</feature>
<feature type="transmembrane region" description="Helical" evidence="7">
    <location>
        <begin position="73"/>
        <end position="101"/>
    </location>
</feature>
<evidence type="ECO:0000256" key="3">
    <source>
        <dbReference type="ARBA" id="ARBA00022692"/>
    </source>
</evidence>
<dbReference type="Proteomes" id="UP000728185">
    <property type="component" value="Unassembled WGS sequence"/>
</dbReference>
<dbReference type="PANTHER" id="PTHR19139:SF199">
    <property type="entry name" value="MIP17260P"/>
    <property type="match status" value="1"/>
</dbReference>
<dbReference type="PANTHER" id="PTHR19139">
    <property type="entry name" value="AQUAPORIN TRANSPORTER"/>
    <property type="match status" value="1"/>
</dbReference>
<dbReference type="InterPro" id="IPR023271">
    <property type="entry name" value="Aquaporin-like"/>
</dbReference>
<name>A0A8E0VHD5_9TREM</name>
<comment type="similarity">
    <text evidence="2 6">Belongs to the MIP/aquaporin (TC 1.A.8) family.</text>
</comment>
<protein>
    <submittedName>
        <fullName evidence="8">AQP-1</fullName>
    </submittedName>
</protein>
<evidence type="ECO:0000256" key="5">
    <source>
        <dbReference type="ARBA" id="ARBA00023136"/>
    </source>
</evidence>
<organism evidence="8 9">
    <name type="scientific">Fasciolopsis buskii</name>
    <dbReference type="NCBI Taxonomy" id="27845"/>
    <lineage>
        <taxon>Eukaryota</taxon>
        <taxon>Metazoa</taxon>
        <taxon>Spiralia</taxon>
        <taxon>Lophotrochozoa</taxon>
        <taxon>Platyhelminthes</taxon>
        <taxon>Trematoda</taxon>
        <taxon>Digenea</taxon>
        <taxon>Plagiorchiida</taxon>
        <taxon>Echinostomata</taxon>
        <taxon>Echinostomatoidea</taxon>
        <taxon>Fasciolidae</taxon>
        <taxon>Fasciolopsis</taxon>
    </lineage>
</organism>
<comment type="caution">
    <text evidence="8">The sequence shown here is derived from an EMBL/GenBank/DDBJ whole genome shotgun (WGS) entry which is preliminary data.</text>
</comment>
<evidence type="ECO:0000256" key="4">
    <source>
        <dbReference type="ARBA" id="ARBA00022989"/>
    </source>
</evidence>
<dbReference type="Pfam" id="PF00230">
    <property type="entry name" value="MIP"/>
    <property type="match status" value="1"/>
</dbReference>
<evidence type="ECO:0000256" key="1">
    <source>
        <dbReference type="ARBA" id="ARBA00004141"/>
    </source>
</evidence>
<feature type="transmembrane region" description="Helical" evidence="7">
    <location>
        <begin position="152"/>
        <end position="172"/>
    </location>
</feature>
<dbReference type="SUPFAM" id="SSF81338">
    <property type="entry name" value="Aquaporin-like"/>
    <property type="match status" value="1"/>
</dbReference>